<accession>A0A8S5RGV5</accession>
<evidence type="ECO:0000313" key="1">
    <source>
        <dbReference type="EMBL" id="DAE30188.1"/>
    </source>
</evidence>
<reference evidence="1" key="1">
    <citation type="journal article" date="2021" name="Proc. Natl. Acad. Sci. U.S.A.">
        <title>A Catalog of Tens of Thousands of Viruses from Human Metagenomes Reveals Hidden Associations with Chronic Diseases.</title>
        <authorList>
            <person name="Tisza M.J."/>
            <person name="Buck C.B."/>
        </authorList>
    </citation>
    <scope>NUCLEOTIDE SEQUENCE</scope>
    <source>
        <strain evidence="1">Ct5rm7</strain>
    </source>
</reference>
<proteinExistence type="predicted"/>
<organism evidence="1">
    <name type="scientific">virus sp. ct5rm7</name>
    <dbReference type="NCBI Taxonomy" id="2827298"/>
    <lineage>
        <taxon>Viruses</taxon>
    </lineage>
</organism>
<protein>
    <submittedName>
        <fullName evidence="1">Tail protein</fullName>
    </submittedName>
</protein>
<sequence>MDQVGEIRHRGHRPRITLKIRMAMMDVLCCRITIGDADPSNPMKITDGVEITEVHSLEINESYKKLVGTAKVSFPKGTVCRSTVIGTVTLEGKDASRLTTEVMQDGVIIEKRSTQRLVDETTFKVGQRINIKLGYNGILKNMFDGYVTGYNSDSMLEIRCENMAYKLKLKQAPHFETPAKGTTVNEVLEGKYNILKDTGFKVHSGTKKCEIHIGKVKVTDNFTVADILSEWSKYKVYCFLKYDAGDGSAMPAIAVGRPYSSSKAQPVFPRDESTGPYPIRFNEHVAQSNLKVVKTDPKFLAVTGKALGTDEKFFEVTIRLNPGYDPTVAGSKQYQTVNATQISKKTHKVTGNTTATGAATKTKVDLSTYTIVPYMSPHIGINSDQLVEETTEYFRNYNLNGITGNVTIFGDFGLPPAVQVELIDNRNPSKNGVYLVEEVTTTFGVGGYRQQLSIPYKIRK</sequence>
<name>A0A8S5RGV5_9VIRU</name>
<dbReference type="EMBL" id="BK059103">
    <property type="protein sequence ID" value="DAE30188.1"/>
    <property type="molecule type" value="Genomic_DNA"/>
</dbReference>